<keyword evidence="3" id="KW-0949">S-adenosyl-L-methionine</keyword>
<dbReference type="SUPFAM" id="SSF53335">
    <property type="entry name" value="S-adenosyl-L-methionine-dependent methyltransferases"/>
    <property type="match status" value="1"/>
</dbReference>
<dbReference type="GO" id="GO:0008168">
    <property type="term" value="F:methyltransferase activity"/>
    <property type="evidence" value="ECO:0007669"/>
    <property type="project" value="UniProtKB-KW"/>
</dbReference>
<evidence type="ECO:0000313" key="5">
    <source>
        <dbReference type="EMBL" id="PCC48401.1"/>
    </source>
</evidence>
<evidence type="ECO:0000256" key="1">
    <source>
        <dbReference type="ARBA" id="ARBA00022603"/>
    </source>
</evidence>
<dbReference type="Gene3D" id="3.40.50.150">
    <property type="entry name" value="Vaccinia Virus protein VP39"/>
    <property type="match status" value="1"/>
</dbReference>
<comment type="caution">
    <text evidence="5">The sequence shown here is derived from an EMBL/GenBank/DDBJ whole genome shotgun (WGS) entry which is preliminary data.</text>
</comment>
<evidence type="ECO:0000256" key="4">
    <source>
        <dbReference type="SAM" id="MobiDB-lite"/>
    </source>
</evidence>
<dbReference type="GO" id="GO:0032259">
    <property type="term" value="P:methylation"/>
    <property type="evidence" value="ECO:0007669"/>
    <property type="project" value="UniProtKB-KW"/>
</dbReference>
<accession>A0A2A3ZAA7</accession>
<reference evidence="5 6" key="1">
    <citation type="journal article" date="2017" name="Elife">
        <title>Extensive horizontal gene transfer in cheese-associated bacteria.</title>
        <authorList>
            <person name="Bonham K.S."/>
            <person name="Wolfe B.E."/>
            <person name="Dutton R.J."/>
        </authorList>
    </citation>
    <scope>NUCLEOTIDE SEQUENCE [LARGE SCALE GENOMIC DNA]</scope>
    <source>
        <strain evidence="5 6">947_7</strain>
    </source>
</reference>
<dbReference type="PANTHER" id="PTHR43464">
    <property type="entry name" value="METHYLTRANSFERASE"/>
    <property type="match status" value="1"/>
</dbReference>
<evidence type="ECO:0000313" key="6">
    <source>
        <dbReference type="Proteomes" id="UP000217564"/>
    </source>
</evidence>
<dbReference type="Proteomes" id="UP000217564">
    <property type="component" value="Unassembled WGS sequence"/>
</dbReference>
<keyword evidence="1 5" id="KW-0489">Methyltransferase</keyword>
<dbReference type="CDD" id="cd02440">
    <property type="entry name" value="AdoMet_MTases"/>
    <property type="match status" value="1"/>
</dbReference>
<dbReference type="Pfam" id="PF13489">
    <property type="entry name" value="Methyltransf_23"/>
    <property type="match status" value="1"/>
</dbReference>
<dbReference type="PANTHER" id="PTHR43464:SF19">
    <property type="entry name" value="UBIQUINONE BIOSYNTHESIS O-METHYLTRANSFERASE, MITOCHONDRIAL"/>
    <property type="match status" value="1"/>
</dbReference>
<dbReference type="EMBL" id="NRGP01000002">
    <property type="protein sequence ID" value="PCC48401.1"/>
    <property type="molecule type" value="Genomic_DNA"/>
</dbReference>
<feature type="region of interest" description="Disordered" evidence="4">
    <location>
        <begin position="1"/>
        <end position="21"/>
    </location>
</feature>
<dbReference type="InterPro" id="IPR029063">
    <property type="entry name" value="SAM-dependent_MTases_sf"/>
</dbReference>
<gene>
    <name evidence="5" type="ORF">CIK64_01550</name>
</gene>
<protein>
    <submittedName>
        <fullName evidence="5">Methyltransferase type 12</fullName>
    </submittedName>
</protein>
<sequence length="243" mass="25801">MTEPQQAVSQDSASNEGVPDTVAAWEERYAGTGEAIWSGNPNESLVAVARGLTPGRVLDVGCGEGADVTWLAEQGWDATGIDLSQTAIDRAAEAAAAKGATASFEVADISTWGPSGANSDEEHPRRGGFDLVIGCFLHTRLPDTREELVGKVAEHVAPDGRLLLISHAEMPPWAENLDEELGHGLGHHHEPVTPNGDFALLIGGSPVRWEIELAELRTREVEGPDGQPAELDDSVLLAHRVTD</sequence>
<proteinExistence type="predicted"/>
<organism evidence="5 6">
    <name type="scientific">Brevibacterium aurantiacum</name>
    <dbReference type="NCBI Taxonomy" id="273384"/>
    <lineage>
        <taxon>Bacteria</taxon>
        <taxon>Bacillati</taxon>
        <taxon>Actinomycetota</taxon>
        <taxon>Actinomycetes</taxon>
        <taxon>Micrococcales</taxon>
        <taxon>Brevibacteriaceae</taxon>
        <taxon>Brevibacterium</taxon>
    </lineage>
</organism>
<feature type="compositionally biased region" description="Polar residues" evidence="4">
    <location>
        <begin position="1"/>
        <end position="15"/>
    </location>
</feature>
<name>A0A2A3ZAA7_BREAU</name>
<evidence type="ECO:0000256" key="2">
    <source>
        <dbReference type="ARBA" id="ARBA00022679"/>
    </source>
</evidence>
<evidence type="ECO:0000256" key="3">
    <source>
        <dbReference type="ARBA" id="ARBA00022691"/>
    </source>
</evidence>
<dbReference type="AlphaFoldDB" id="A0A2A3ZAA7"/>
<keyword evidence="2 5" id="KW-0808">Transferase</keyword>
<dbReference type="RefSeq" id="WP_096161527.1">
    <property type="nucleotide sequence ID" value="NZ_NRGP01000002.1"/>
</dbReference>